<feature type="domain" description="N-acetyltransferase" evidence="1">
    <location>
        <begin position="1"/>
        <end position="211"/>
    </location>
</feature>
<dbReference type="PROSITE" id="PS51186">
    <property type="entry name" value="GNAT"/>
    <property type="match status" value="1"/>
</dbReference>
<evidence type="ECO:0000313" key="2">
    <source>
        <dbReference type="EMBL" id="KAK6513697.1"/>
    </source>
</evidence>
<dbReference type="SUPFAM" id="SSF55729">
    <property type="entry name" value="Acyl-CoA N-acyltransferases (Nat)"/>
    <property type="match status" value="1"/>
</dbReference>
<dbReference type="Pfam" id="PF13508">
    <property type="entry name" value="Acetyltransf_7"/>
    <property type="match status" value="1"/>
</dbReference>
<dbReference type="GO" id="GO:0016747">
    <property type="term" value="F:acyltransferase activity, transferring groups other than amino-acyl groups"/>
    <property type="evidence" value="ECO:0007669"/>
    <property type="project" value="InterPro"/>
</dbReference>
<dbReference type="InterPro" id="IPR000182">
    <property type="entry name" value="GNAT_dom"/>
</dbReference>
<dbReference type="PANTHER" id="PTHR42791">
    <property type="entry name" value="GNAT FAMILY ACETYLTRANSFERASE"/>
    <property type="match status" value="1"/>
</dbReference>
<gene>
    <name evidence="2" type="ORF">TWF506_008136</name>
</gene>
<sequence length="265" mass="30197">MTLRPSNPSDLPAILTIHAHSLPLHTHAIFTNPFRHLHPASYTAYTSTSPTNKLLSPSPHVYNLTITTNPQNTPTSWAFWRRNLNPHLTPPSPSPSPTPSLIPTNTQELEKYPSLSLPRLHLCTLHSLTDARTHFSSPHYYLSHLLVHPDHKRKGYGTLLTLWGLYHAAKDGVPVYLVASTEGEGLYKKLGFRVIGEKSYPSIDEMSEEDRRREEEVLGKEVVEEQFRIVRPKIMVWEGTLEDEMFKDKEVMDKILAVPWDVQDV</sequence>
<evidence type="ECO:0000259" key="1">
    <source>
        <dbReference type="PROSITE" id="PS51186"/>
    </source>
</evidence>
<comment type="caution">
    <text evidence="2">The sequence shown here is derived from an EMBL/GenBank/DDBJ whole genome shotgun (WGS) entry which is preliminary data.</text>
</comment>
<proteinExistence type="predicted"/>
<protein>
    <recommendedName>
        <fullName evidence="1">N-acetyltransferase domain-containing protein</fullName>
    </recommendedName>
</protein>
<reference evidence="2 3" key="1">
    <citation type="submission" date="2019-10" db="EMBL/GenBank/DDBJ databases">
        <authorList>
            <person name="Palmer J.M."/>
        </authorList>
    </citation>
    <scope>NUCLEOTIDE SEQUENCE [LARGE SCALE GENOMIC DNA]</scope>
    <source>
        <strain evidence="2 3">TWF506</strain>
    </source>
</reference>
<name>A0AAN8NIN3_9PEZI</name>
<keyword evidence="3" id="KW-1185">Reference proteome</keyword>
<dbReference type="CDD" id="cd04301">
    <property type="entry name" value="NAT_SF"/>
    <property type="match status" value="1"/>
</dbReference>
<dbReference type="Gene3D" id="3.40.630.30">
    <property type="match status" value="1"/>
</dbReference>
<dbReference type="PANTHER" id="PTHR42791:SF2">
    <property type="entry name" value="N-ACETYLTRANSFERASE DOMAIN-CONTAINING PROTEIN"/>
    <property type="match status" value="1"/>
</dbReference>
<dbReference type="InterPro" id="IPR052523">
    <property type="entry name" value="Trichothecene_AcTrans"/>
</dbReference>
<dbReference type="Proteomes" id="UP001307849">
    <property type="component" value="Unassembled WGS sequence"/>
</dbReference>
<dbReference type="EMBL" id="JAVHJM010000005">
    <property type="protein sequence ID" value="KAK6513697.1"/>
    <property type="molecule type" value="Genomic_DNA"/>
</dbReference>
<dbReference type="AlphaFoldDB" id="A0AAN8NIN3"/>
<dbReference type="InterPro" id="IPR016181">
    <property type="entry name" value="Acyl_CoA_acyltransferase"/>
</dbReference>
<accession>A0AAN8NIN3</accession>
<evidence type="ECO:0000313" key="3">
    <source>
        <dbReference type="Proteomes" id="UP001307849"/>
    </source>
</evidence>
<organism evidence="2 3">
    <name type="scientific">Arthrobotrys conoides</name>
    <dbReference type="NCBI Taxonomy" id="74498"/>
    <lineage>
        <taxon>Eukaryota</taxon>
        <taxon>Fungi</taxon>
        <taxon>Dikarya</taxon>
        <taxon>Ascomycota</taxon>
        <taxon>Pezizomycotina</taxon>
        <taxon>Orbiliomycetes</taxon>
        <taxon>Orbiliales</taxon>
        <taxon>Orbiliaceae</taxon>
        <taxon>Arthrobotrys</taxon>
    </lineage>
</organism>